<accession>A0AA38X1P9</accession>
<gene>
    <name evidence="3" type="ORF">H2200_010566</name>
</gene>
<feature type="compositionally biased region" description="Basic residues" evidence="1">
    <location>
        <begin position="142"/>
        <end position="152"/>
    </location>
</feature>
<proteinExistence type="predicted"/>
<feature type="domain" description="J" evidence="2">
    <location>
        <begin position="5"/>
        <end position="70"/>
    </location>
</feature>
<dbReference type="PANTHER" id="PTHR24074">
    <property type="entry name" value="CO-CHAPERONE PROTEIN DJLA"/>
    <property type="match status" value="1"/>
</dbReference>
<comment type="caution">
    <text evidence="3">The sequence shown here is derived from an EMBL/GenBank/DDBJ whole genome shotgun (WGS) entry which is preliminary data.</text>
</comment>
<dbReference type="PROSITE" id="PS50076">
    <property type="entry name" value="DNAJ_2"/>
    <property type="match status" value="1"/>
</dbReference>
<dbReference type="AlphaFoldDB" id="A0AA38X1P9"/>
<dbReference type="SUPFAM" id="SSF46565">
    <property type="entry name" value="Chaperone J-domain"/>
    <property type="match status" value="1"/>
</dbReference>
<feature type="compositionally biased region" description="Basic and acidic residues" evidence="1">
    <location>
        <begin position="119"/>
        <end position="141"/>
    </location>
</feature>
<evidence type="ECO:0000256" key="1">
    <source>
        <dbReference type="SAM" id="MobiDB-lite"/>
    </source>
</evidence>
<reference evidence="3" key="1">
    <citation type="submission" date="2022-10" db="EMBL/GenBank/DDBJ databases">
        <title>Culturing micro-colonial fungi from biological soil crusts in the Mojave desert and describing Neophaeococcomyces mojavensis, and introducing the new genera and species Taxawa tesnikishii.</title>
        <authorList>
            <person name="Kurbessoian T."/>
            <person name="Stajich J.E."/>
        </authorList>
    </citation>
    <scope>NUCLEOTIDE SEQUENCE</scope>
    <source>
        <strain evidence="3">TK_41</strain>
    </source>
</reference>
<dbReference type="Proteomes" id="UP001172673">
    <property type="component" value="Unassembled WGS sequence"/>
</dbReference>
<feature type="compositionally biased region" description="Basic and acidic residues" evidence="1">
    <location>
        <begin position="63"/>
        <end position="72"/>
    </location>
</feature>
<feature type="compositionally biased region" description="Acidic residues" evidence="1">
    <location>
        <begin position="198"/>
        <end position="207"/>
    </location>
</feature>
<dbReference type="EMBL" id="JAPDRK010000017">
    <property type="protein sequence ID" value="KAJ9605176.1"/>
    <property type="molecule type" value="Genomic_DNA"/>
</dbReference>
<feature type="compositionally biased region" description="Acidic residues" evidence="1">
    <location>
        <begin position="180"/>
        <end position="189"/>
    </location>
</feature>
<sequence length="207" mass="24347">MDLKTAYKILGLPRGADSREVLTQYHRLAKTFHPDKCEDKEAAHENFIRLKDAYDIIVAFEKSGAHDDETHKWQPPKGKPGWEKRTGNQFEEESWSDEGCPKRWKPRKEEPPEEEPQEEEVRKGPKPKSEKLTPQERTKEKKERKKKRKVKAKAPPVKEKWEDYKKETRKHPKEAPNTEEVSESSDSEEVEKSKPTEESEDDGGWWQ</sequence>
<feature type="region of interest" description="Disordered" evidence="1">
    <location>
        <begin position="62"/>
        <end position="207"/>
    </location>
</feature>
<dbReference type="InterPro" id="IPR050817">
    <property type="entry name" value="DjlA_DnaK_co-chaperone"/>
</dbReference>
<evidence type="ECO:0000259" key="2">
    <source>
        <dbReference type="PROSITE" id="PS50076"/>
    </source>
</evidence>
<evidence type="ECO:0000313" key="3">
    <source>
        <dbReference type="EMBL" id="KAJ9605176.1"/>
    </source>
</evidence>
<feature type="compositionally biased region" description="Basic and acidic residues" evidence="1">
    <location>
        <begin position="156"/>
        <end position="166"/>
    </location>
</feature>
<name>A0AA38X1P9_9EURO</name>
<dbReference type="CDD" id="cd06257">
    <property type="entry name" value="DnaJ"/>
    <property type="match status" value="1"/>
</dbReference>
<dbReference type="Gene3D" id="1.10.287.110">
    <property type="entry name" value="DnaJ domain"/>
    <property type="match status" value="1"/>
</dbReference>
<dbReference type="PRINTS" id="PR00625">
    <property type="entry name" value="JDOMAIN"/>
</dbReference>
<dbReference type="InterPro" id="IPR036869">
    <property type="entry name" value="J_dom_sf"/>
</dbReference>
<dbReference type="Pfam" id="PF00226">
    <property type="entry name" value="DnaJ"/>
    <property type="match status" value="1"/>
</dbReference>
<organism evidence="3 4">
    <name type="scientific">Cladophialophora chaetospira</name>
    <dbReference type="NCBI Taxonomy" id="386627"/>
    <lineage>
        <taxon>Eukaryota</taxon>
        <taxon>Fungi</taxon>
        <taxon>Dikarya</taxon>
        <taxon>Ascomycota</taxon>
        <taxon>Pezizomycotina</taxon>
        <taxon>Eurotiomycetes</taxon>
        <taxon>Chaetothyriomycetidae</taxon>
        <taxon>Chaetothyriales</taxon>
        <taxon>Herpotrichiellaceae</taxon>
        <taxon>Cladophialophora</taxon>
    </lineage>
</organism>
<dbReference type="SMART" id="SM00271">
    <property type="entry name" value="DnaJ"/>
    <property type="match status" value="1"/>
</dbReference>
<keyword evidence="4" id="KW-1185">Reference proteome</keyword>
<dbReference type="InterPro" id="IPR001623">
    <property type="entry name" value="DnaJ_domain"/>
</dbReference>
<protein>
    <recommendedName>
        <fullName evidence="2">J domain-containing protein</fullName>
    </recommendedName>
</protein>
<evidence type="ECO:0000313" key="4">
    <source>
        <dbReference type="Proteomes" id="UP001172673"/>
    </source>
</evidence>